<evidence type="ECO:0000256" key="1">
    <source>
        <dbReference type="SAM" id="MobiDB-lite"/>
    </source>
</evidence>
<dbReference type="EMBL" id="JBBWRZ010000001">
    <property type="protein sequence ID" value="KAK8247259.1"/>
    <property type="molecule type" value="Genomic_DNA"/>
</dbReference>
<keyword evidence="3" id="KW-1185">Reference proteome</keyword>
<feature type="compositionally biased region" description="Acidic residues" evidence="1">
    <location>
        <begin position="543"/>
        <end position="554"/>
    </location>
</feature>
<comment type="caution">
    <text evidence="2">The sequence shown here is derived from an EMBL/GenBank/DDBJ whole genome shotgun (WGS) entry which is preliminary data.</text>
</comment>
<feature type="compositionally biased region" description="Basic and acidic residues" evidence="1">
    <location>
        <begin position="520"/>
        <end position="531"/>
    </location>
</feature>
<evidence type="ECO:0000313" key="2">
    <source>
        <dbReference type="EMBL" id="KAK8247259.1"/>
    </source>
</evidence>
<sequence>MATPRRSSSVYSRDSEGNAYVAAHTHEASRSADHGTLFRLFCHFEDPSPQEAHQDDRSWDKVNGLVSACHLLVWADGFQFHIMHAVKLIQEEIRPLFREWPTSQSAETLEVKCQDLSTVLASWSRHNQLLSQGVSPAALEALPDLSTVESRHISQAAAEYQEKLRCLPTSKACEANLDVVYRLRAYFVEDVECIFKVPAAAADDNSLYAAQERCIRGSMSAIHNHLDDVLFSAEQVRDDAATAWKHFARMSNKIAETATAAKQNEEEKAVESTSRRLRALRHLKSFFSSAGSDHDTVRTEDGHNRLRKKSMSKPEGTPAISGPSDARHVQGLSGSSARSLLTVLPPAPLPELVQRQLEIRRHFARFEPQHLPDEHVEPQQSHKSMSRLGDDTSRSASRHRAVSIGDIRTETHTLAHHRSSRSPPIVTHGNGPVLTTLEQEVMEACAGGTTIGQSSGEEDPEALRARWRNHALRLLEGRLSDDEEDEGDDEQDEDYEEKEEAATQDCASRAEDAEKETEEEAKARRERDAEKALAILEGRYTGEEEEFPSQEEWLEQQLGMEHWTLD</sequence>
<feature type="compositionally biased region" description="Acidic residues" evidence="1">
    <location>
        <begin position="481"/>
        <end position="499"/>
    </location>
</feature>
<proteinExistence type="predicted"/>
<dbReference type="Proteomes" id="UP001492380">
    <property type="component" value="Unassembled WGS sequence"/>
</dbReference>
<accession>A0ABR1Z4D2</accession>
<name>A0ABR1Z4D2_9PEZI</name>
<feature type="compositionally biased region" description="Basic and acidic residues" evidence="1">
    <location>
        <begin position="292"/>
        <end position="304"/>
    </location>
</feature>
<organism evidence="2 3">
    <name type="scientific">Phyllosticta capitalensis</name>
    <dbReference type="NCBI Taxonomy" id="121624"/>
    <lineage>
        <taxon>Eukaryota</taxon>
        <taxon>Fungi</taxon>
        <taxon>Dikarya</taxon>
        <taxon>Ascomycota</taxon>
        <taxon>Pezizomycotina</taxon>
        <taxon>Dothideomycetes</taxon>
        <taxon>Dothideomycetes incertae sedis</taxon>
        <taxon>Botryosphaeriales</taxon>
        <taxon>Phyllostictaceae</taxon>
        <taxon>Phyllosticta</taxon>
    </lineage>
</organism>
<feature type="region of interest" description="Disordered" evidence="1">
    <location>
        <begin position="291"/>
        <end position="333"/>
    </location>
</feature>
<gene>
    <name evidence="2" type="ORF">HDK90DRAFT_462031</name>
</gene>
<evidence type="ECO:0000313" key="3">
    <source>
        <dbReference type="Proteomes" id="UP001492380"/>
    </source>
</evidence>
<feature type="region of interest" description="Disordered" evidence="1">
    <location>
        <begin position="477"/>
        <end position="566"/>
    </location>
</feature>
<protein>
    <submittedName>
        <fullName evidence="2">Uncharacterized protein</fullName>
    </submittedName>
</protein>
<reference evidence="2 3" key="1">
    <citation type="submission" date="2024-04" db="EMBL/GenBank/DDBJ databases">
        <title>Phyllosticta paracitricarpa is synonymous to the EU quarantine fungus P. citricarpa based on phylogenomic analyses.</title>
        <authorList>
            <consortium name="Lawrence Berkeley National Laboratory"/>
            <person name="Van Ingen-Buijs V.A."/>
            <person name="Van Westerhoven A.C."/>
            <person name="Haridas S."/>
            <person name="Skiadas P."/>
            <person name="Martin F."/>
            <person name="Groenewald J.Z."/>
            <person name="Crous P.W."/>
            <person name="Seidl M.F."/>
        </authorList>
    </citation>
    <scope>NUCLEOTIDE SEQUENCE [LARGE SCALE GENOMIC DNA]</scope>
    <source>
        <strain evidence="2 3">CBS 123374</strain>
    </source>
</reference>
<feature type="region of interest" description="Disordered" evidence="1">
    <location>
        <begin position="369"/>
        <end position="400"/>
    </location>
</feature>